<dbReference type="Proteomes" id="UP000515158">
    <property type="component" value="Unplaced"/>
</dbReference>
<evidence type="ECO:0000313" key="4">
    <source>
        <dbReference type="RefSeq" id="XP_034231971.1"/>
    </source>
</evidence>
<feature type="compositionally biased region" description="Basic and acidic residues" evidence="1">
    <location>
        <begin position="32"/>
        <end position="98"/>
    </location>
</feature>
<feature type="domain" description="DUF3752" evidence="2">
    <location>
        <begin position="461"/>
        <end position="597"/>
    </location>
</feature>
<dbReference type="AlphaFoldDB" id="A0A6P8Y7E7"/>
<dbReference type="GeneID" id="117639966"/>
<feature type="compositionally biased region" description="Basic and acidic residues" evidence="1">
    <location>
        <begin position="536"/>
        <end position="570"/>
    </location>
</feature>
<name>A0A6P8Y7E7_THRPL</name>
<dbReference type="PANTHER" id="PTHR46370">
    <property type="entry name" value="GPALPP MOTIFS-CONTAINING PROTEIN 1"/>
    <property type="match status" value="1"/>
</dbReference>
<dbReference type="OrthoDB" id="341477at2759"/>
<evidence type="ECO:0000259" key="2">
    <source>
        <dbReference type="Pfam" id="PF12572"/>
    </source>
</evidence>
<dbReference type="RefSeq" id="XP_034231971.1">
    <property type="nucleotide sequence ID" value="XM_034376080.1"/>
</dbReference>
<feature type="region of interest" description="Disordered" evidence="1">
    <location>
        <begin position="1"/>
        <end position="384"/>
    </location>
</feature>
<proteinExistence type="predicted"/>
<reference evidence="4" key="1">
    <citation type="submission" date="2025-08" db="UniProtKB">
        <authorList>
            <consortium name="RefSeq"/>
        </authorList>
    </citation>
    <scope>IDENTIFICATION</scope>
    <source>
        <tissue evidence="4">Total insect</tissue>
    </source>
</reference>
<dbReference type="InterPro" id="IPR046331">
    <property type="entry name" value="GPAM1-like"/>
</dbReference>
<dbReference type="InterPro" id="IPR022226">
    <property type="entry name" value="DUF3752"/>
</dbReference>
<dbReference type="Pfam" id="PF12572">
    <property type="entry name" value="DUF3752"/>
    <property type="match status" value="1"/>
</dbReference>
<evidence type="ECO:0000313" key="3">
    <source>
        <dbReference type="Proteomes" id="UP000515158"/>
    </source>
</evidence>
<organism evidence="4">
    <name type="scientific">Thrips palmi</name>
    <name type="common">Melon thrips</name>
    <dbReference type="NCBI Taxonomy" id="161013"/>
    <lineage>
        <taxon>Eukaryota</taxon>
        <taxon>Metazoa</taxon>
        <taxon>Ecdysozoa</taxon>
        <taxon>Arthropoda</taxon>
        <taxon>Hexapoda</taxon>
        <taxon>Insecta</taxon>
        <taxon>Pterygota</taxon>
        <taxon>Neoptera</taxon>
        <taxon>Paraneoptera</taxon>
        <taxon>Thysanoptera</taxon>
        <taxon>Terebrantia</taxon>
        <taxon>Thripoidea</taxon>
        <taxon>Thripidae</taxon>
        <taxon>Thrips</taxon>
    </lineage>
</organism>
<dbReference type="PANTHER" id="PTHR46370:SF1">
    <property type="entry name" value="GPALPP MOTIFS-CONTAINING PROTEIN 1"/>
    <property type="match status" value="1"/>
</dbReference>
<feature type="compositionally biased region" description="Acidic residues" evidence="1">
    <location>
        <begin position="294"/>
        <end position="303"/>
    </location>
</feature>
<evidence type="ECO:0000256" key="1">
    <source>
        <dbReference type="SAM" id="MobiDB-lite"/>
    </source>
</evidence>
<dbReference type="InParanoid" id="A0A6P8Y7E7"/>
<accession>A0A6P8Y7E7</accession>
<feature type="compositionally biased region" description="Basic and acidic residues" evidence="1">
    <location>
        <begin position="485"/>
        <end position="500"/>
    </location>
</feature>
<protein>
    <submittedName>
        <fullName evidence="4">LOW QUALITY PROTEIN: GPALPP motifs-containing protein 1</fullName>
    </submittedName>
</protein>
<keyword evidence="3" id="KW-1185">Reference proteome</keyword>
<feature type="compositionally biased region" description="Basic and acidic residues" evidence="1">
    <location>
        <begin position="166"/>
        <end position="178"/>
    </location>
</feature>
<feature type="compositionally biased region" description="Basic and acidic residues" evidence="1">
    <location>
        <begin position="519"/>
        <end position="529"/>
    </location>
</feature>
<sequence>MSSRDVGPALPPHMRRSHGNTLEDAGSSSYRTQDEERSRHKWDDRRKHREKYDDRDRLRDSDRDRYNREKYRDRASYYTSERDHVRAKGKREEEERTRPSSGRAGQAEKQRHEGSSKRNKRSKTDRTYNTDTEESSDDSCSDNQKWTKEPDSDCEPESETSELEPESSKSPKTDEVSPHKGPKISDSSQIGPALPPHLFDQTRTKSLNSDSSDSETSKPTRGKESLTQNIEIGPALPPTLETKFLNETNDDDDNVGPALPPHLRKNVKINEDSDENADRIGPALPPNLCAKVEIDEEDSDNDDSIGPALPPQLLNQERNIKVVPPSPSHKMSSNQIGPALPPHLKKDQGSDSETELKSVGPVLPPKLKERSALGPALPPGMDLDLLDEKMSNASSDDEVVGPLLPEEMIKSGKNYNVQAQLERNAAAIKRKMEEKDLPDVSTRREEWMLELPPEGTVDLGLGPRSFRARGAPEKGADRSMWTDTPADKARKEEEAKRRFELGISTTEDVKKAGISKQMSSKDKSMETIVKKHKRSKESLLDAHQKKIKEEKKKKEKAGAKQERRPFNRETDLKVNVFDDAQKKAIYKKAQLLDSRFSRGETKYL</sequence>
<feature type="compositionally biased region" description="Acidic residues" evidence="1">
    <location>
        <begin position="131"/>
        <end position="140"/>
    </location>
</feature>
<feature type="region of interest" description="Disordered" evidence="1">
    <location>
        <begin position="454"/>
        <end position="570"/>
    </location>
</feature>
<dbReference type="KEGG" id="tpal:117639966"/>
<feature type="compositionally biased region" description="Basic and acidic residues" evidence="1">
    <location>
        <begin position="215"/>
        <end position="224"/>
    </location>
</feature>
<feature type="compositionally biased region" description="Acidic residues" evidence="1">
    <location>
        <begin position="152"/>
        <end position="165"/>
    </location>
</feature>
<feature type="compositionally biased region" description="Basic and acidic residues" evidence="1">
    <location>
        <begin position="106"/>
        <end position="128"/>
    </location>
</feature>
<gene>
    <name evidence="4" type="primary">LOC117639966</name>
</gene>